<evidence type="ECO:0000313" key="3">
    <source>
        <dbReference type="EMBL" id="SMD84805.1"/>
    </source>
</evidence>
<organism evidence="3 4">
    <name type="scientific">Bacillus mobilis</name>
    <dbReference type="NCBI Taxonomy" id="2026190"/>
    <lineage>
        <taxon>Bacteria</taxon>
        <taxon>Bacillati</taxon>
        <taxon>Bacillota</taxon>
        <taxon>Bacilli</taxon>
        <taxon>Bacillales</taxon>
        <taxon>Bacillaceae</taxon>
        <taxon>Bacillus</taxon>
        <taxon>Bacillus cereus group</taxon>
    </lineage>
</organism>
<keyword evidence="2" id="KW-1133">Transmembrane helix</keyword>
<gene>
    <name evidence="3" type="ORF">BACERE00185_01339</name>
</gene>
<keyword evidence="2" id="KW-0472">Membrane</keyword>
<sequence>MLNTKEREQTQNNEQIGIVTTRSNVFNEKKNKLKAFSENLPEEADLPSVPISGGLFGWFNYDVTGSDLNKLTTNIQEKMTKQNEVIRRTIKEFDTIYNTFSALDKEYIQGILVSLKAAEEANSKALKGIAGVQENQNEIKQIINQQKQVIQVLKNFKEKIEKIEHLADVDKIFVVFSTMQSNVKAIEENIEAQELRVADLTNEMKELLSLQSVFQANLNHLQENQIKQFQTMKQQVSNQNESISEIKATSKENNTNIETLSKEVAIHGEKLGDLKRSIQDDIQALSEKVTRNNSEFDAKLHSTTNEVRENKTNFENAIKEINVGIEKQAESMSSYVESELSRANSEIKELSLLTESLSKVLKTTKVISFASIAITCVLVILIISGVL</sequence>
<protein>
    <submittedName>
        <fullName evidence="3">Uncharacterized protein</fullName>
    </submittedName>
</protein>
<evidence type="ECO:0000256" key="2">
    <source>
        <dbReference type="SAM" id="Phobius"/>
    </source>
</evidence>
<feature type="coiled-coil region" evidence="1">
    <location>
        <begin position="176"/>
        <end position="210"/>
    </location>
</feature>
<dbReference type="EMBL" id="FWZD01000039">
    <property type="protein sequence ID" value="SMD84805.1"/>
    <property type="molecule type" value="Genomic_DNA"/>
</dbReference>
<reference evidence="4" key="1">
    <citation type="submission" date="2017-04" db="EMBL/GenBank/DDBJ databases">
        <authorList>
            <person name="Criscuolo A."/>
        </authorList>
    </citation>
    <scope>NUCLEOTIDE SEQUENCE [LARGE SCALE GENOMIC DNA]</scope>
</reference>
<dbReference type="Proteomes" id="UP000194439">
    <property type="component" value="Unassembled WGS sequence"/>
</dbReference>
<keyword evidence="1" id="KW-0175">Coiled coil</keyword>
<evidence type="ECO:0000313" key="4">
    <source>
        <dbReference type="Proteomes" id="UP000194439"/>
    </source>
</evidence>
<proteinExistence type="predicted"/>
<accession>A0A1Y5Z8E9</accession>
<name>A0A1Y5Z8E9_9BACI</name>
<keyword evidence="2" id="KW-0812">Transmembrane</keyword>
<feature type="transmembrane region" description="Helical" evidence="2">
    <location>
        <begin position="366"/>
        <end position="386"/>
    </location>
</feature>
<dbReference type="AlphaFoldDB" id="A0A1Y5Z8E9"/>
<evidence type="ECO:0000256" key="1">
    <source>
        <dbReference type="SAM" id="Coils"/>
    </source>
</evidence>